<dbReference type="InterPro" id="IPR017968">
    <property type="entry name" value="Acylphosphatase_CS"/>
</dbReference>
<dbReference type="PANTHER" id="PTHR47268">
    <property type="entry name" value="ACYLPHOSPHATASE"/>
    <property type="match status" value="1"/>
</dbReference>
<dbReference type="RefSeq" id="WP_308478632.1">
    <property type="nucleotide sequence ID" value="NZ_OY726397.1"/>
</dbReference>
<gene>
    <name evidence="9" type="ORF">MU0053_003227</name>
</gene>
<evidence type="ECO:0000256" key="7">
    <source>
        <dbReference type="RuleBase" id="RU004168"/>
    </source>
</evidence>
<evidence type="ECO:0000313" key="9">
    <source>
        <dbReference type="EMBL" id="CAJ1506591.1"/>
    </source>
</evidence>
<dbReference type="Proteomes" id="UP001190465">
    <property type="component" value="Chromosome"/>
</dbReference>
<feature type="active site" evidence="5">
    <location>
        <position position="37"/>
    </location>
</feature>
<evidence type="ECO:0000256" key="6">
    <source>
        <dbReference type="RuleBase" id="RU000553"/>
    </source>
</evidence>
<feature type="active site" evidence="5">
    <location>
        <position position="19"/>
    </location>
</feature>
<evidence type="ECO:0000256" key="4">
    <source>
        <dbReference type="ARBA" id="ARBA00047645"/>
    </source>
</evidence>
<dbReference type="InterPro" id="IPR036046">
    <property type="entry name" value="Acylphosphatase-like_dom_sf"/>
</dbReference>
<dbReference type="EMBL" id="OY726397">
    <property type="protein sequence ID" value="CAJ1506591.1"/>
    <property type="molecule type" value="Genomic_DNA"/>
</dbReference>
<keyword evidence="5 6" id="KW-0378">Hydrolase</keyword>
<evidence type="ECO:0000256" key="2">
    <source>
        <dbReference type="ARBA" id="ARBA00012150"/>
    </source>
</evidence>
<proteinExistence type="inferred from homology"/>
<dbReference type="InterPro" id="IPR020456">
    <property type="entry name" value="Acylphosphatase"/>
</dbReference>
<comment type="similarity">
    <text evidence="1 7">Belongs to the acylphosphatase family.</text>
</comment>
<dbReference type="EC" id="3.6.1.7" evidence="2 5"/>
<evidence type="ECO:0000259" key="8">
    <source>
        <dbReference type="PROSITE" id="PS51160"/>
    </source>
</evidence>
<feature type="domain" description="Acylphosphatase-like" evidence="8">
    <location>
        <begin position="4"/>
        <end position="90"/>
    </location>
</feature>
<dbReference type="PROSITE" id="PS51160">
    <property type="entry name" value="ACYLPHOSPHATASE_3"/>
    <property type="match status" value="1"/>
</dbReference>
<dbReference type="Gene3D" id="3.30.70.100">
    <property type="match status" value="1"/>
</dbReference>
<name>A0ABM9LXU6_9MYCO</name>
<evidence type="ECO:0000313" key="10">
    <source>
        <dbReference type="Proteomes" id="UP001190465"/>
    </source>
</evidence>
<dbReference type="GO" id="GO:0003998">
    <property type="term" value="F:acylphosphatase activity"/>
    <property type="evidence" value="ECO:0007669"/>
    <property type="project" value="UniProtKB-EC"/>
</dbReference>
<dbReference type="PROSITE" id="PS00151">
    <property type="entry name" value="ACYLPHOSPHATASE_2"/>
    <property type="match status" value="1"/>
</dbReference>
<dbReference type="PROSITE" id="PS00150">
    <property type="entry name" value="ACYLPHOSPHATASE_1"/>
    <property type="match status" value="1"/>
</dbReference>
<dbReference type="PANTHER" id="PTHR47268:SF4">
    <property type="entry name" value="ACYLPHOSPHATASE"/>
    <property type="match status" value="1"/>
</dbReference>
<dbReference type="NCBIfam" id="NF010997">
    <property type="entry name" value="PRK14422.1"/>
    <property type="match status" value="1"/>
</dbReference>
<dbReference type="Pfam" id="PF00708">
    <property type="entry name" value="Acylphosphatase"/>
    <property type="match status" value="1"/>
</dbReference>
<reference evidence="9 10" key="1">
    <citation type="submission" date="2023-08" db="EMBL/GenBank/DDBJ databases">
        <authorList>
            <person name="Folkvardsen B D."/>
            <person name="Norman A."/>
        </authorList>
    </citation>
    <scope>NUCLEOTIDE SEQUENCE [LARGE SCALE GENOMIC DNA]</scope>
    <source>
        <strain evidence="9 10">Mu0053</strain>
    </source>
</reference>
<organism evidence="9 10">
    <name type="scientific">[Mycobacterium] burgundiense</name>
    <dbReference type="NCBI Taxonomy" id="3064286"/>
    <lineage>
        <taxon>Bacteria</taxon>
        <taxon>Bacillati</taxon>
        <taxon>Actinomycetota</taxon>
        <taxon>Actinomycetes</taxon>
        <taxon>Mycobacteriales</taxon>
        <taxon>Mycobacteriaceae</taxon>
        <taxon>Mycolicibacterium</taxon>
    </lineage>
</organism>
<dbReference type="InterPro" id="IPR001792">
    <property type="entry name" value="Acylphosphatase-like_dom"/>
</dbReference>
<accession>A0ABM9LXU6</accession>
<sequence length="90" mass="9922">MSTRLTAWVHGQVQGVGFRWWTRARALELGLTGYAKNQPDGRVLVVAQGPRESCAALLELLRGTSTPGTVDNVVWDWSEAAEPIQGFVER</sequence>
<evidence type="ECO:0000256" key="1">
    <source>
        <dbReference type="ARBA" id="ARBA00005614"/>
    </source>
</evidence>
<evidence type="ECO:0000256" key="3">
    <source>
        <dbReference type="ARBA" id="ARBA00015991"/>
    </source>
</evidence>
<evidence type="ECO:0000256" key="5">
    <source>
        <dbReference type="PROSITE-ProRule" id="PRU00520"/>
    </source>
</evidence>
<comment type="catalytic activity">
    <reaction evidence="4 5 6">
        <text>an acyl phosphate + H2O = a carboxylate + phosphate + H(+)</text>
        <dbReference type="Rhea" id="RHEA:14965"/>
        <dbReference type="ChEBI" id="CHEBI:15377"/>
        <dbReference type="ChEBI" id="CHEBI:15378"/>
        <dbReference type="ChEBI" id="CHEBI:29067"/>
        <dbReference type="ChEBI" id="CHEBI:43474"/>
        <dbReference type="ChEBI" id="CHEBI:59918"/>
        <dbReference type="EC" id="3.6.1.7"/>
    </reaction>
</comment>
<keyword evidence="10" id="KW-1185">Reference proteome</keyword>
<dbReference type="SUPFAM" id="SSF54975">
    <property type="entry name" value="Acylphosphatase/BLUF domain-like"/>
    <property type="match status" value="1"/>
</dbReference>
<protein>
    <recommendedName>
        <fullName evidence="3 5">Acylphosphatase</fullName>
        <ecNumber evidence="2 5">3.6.1.7</ecNumber>
    </recommendedName>
</protein>